<dbReference type="InterPro" id="IPR036259">
    <property type="entry name" value="MFS_trans_sf"/>
</dbReference>
<keyword evidence="3" id="KW-0812">Transmembrane</keyword>
<keyword evidence="3" id="KW-1133">Transmembrane helix</keyword>
<dbReference type="InterPro" id="IPR020846">
    <property type="entry name" value="MFS_dom"/>
</dbReference>
<dbReference type="HOGENOM" id="CLU_287627_0_0_1"/>
<feature type="transmembrane region" description="Helical" evidence="3">
    <location>
        <begin position="239"/>
        <end position="256"/>
    </location>
</feature>
<feature type="transmembrane region" description="Helical" evidence="3">
    <location>
        <begin position="178"/>
        <end position="198"/>
    </location>
</feature>
<feature type="transmembrane region" description="Helical" evidence="3">
    <location>
        <begin position="488"/>
        <end position="507"/>
    </location>
</feature>
<feature type="transmembrane region" description="Helical" evidence="3">
    <location>
        <begin position="146"/>
        <end position="171"/>
    </location>
</feature>
<evidence type="ECO:0000313" key="6">
    <source>
        <dbReference type="Proteomes" id="UP000015104"/>
    </source>
</evidence>
<protein>
    <recommendedName>
        <fullName evidence="4">Major facilitator superfamily (MFS) profile domain-containing protein</fullName>
    </recommendedName>
</protein>
<dbReference type="EnsemblMetazoa" id="tetur04g08400.1">
    <property type="protein sequence ID" value="tetur04g08400.1"/>
    <property type="gene ID" value="tetur04g08400"/>
</dbReference>
<feature type="transmembrane region" description="Helical" evidence="3">
    <location>
        <begin position="204"/>
        <end position="227"/>
    </location>
</feature>
<accession>T1K3E6</accession>
<evidence type="ECO:0000256" key="2">
    <source>
        <dbReference type="SAM" id="MobiDB-lite"/>
    </source>
</evidence>
<reference evidence="6" key="1">
    <citation type="submission" date="2011-08" db="EMBL/GenBank/DDBJ databases">
        <authorList>
            <person name="Rombauts S."/>
        </authorList>
    </citation>
    <scope>NUCLEOTIDE SEQUENCE</scope>
    <source>
        <strain evidence="6">London</strain>
    </source>
</reference>
<feature type="transmembrane region" description="Helical" evidence="3">
    <location>
        <begin position="454"/>
        <end position="476"/>
    </location>
</feature>
<dbReference type="Proteomes" id="UP000015104">
    <property type="component" value="Unassembled WGS sequence"/>
</dbReference>
<dbReference type="eggNOG" id="KOG2504">
    <property type="taxonomic scope" value="Eukaryota"/>
</dbReference>
<evidence type="ECO:0000313" key="5">
    <source>
        <dbReference type="EnsemblMetazoa" id="tetur04g08400.1"/>
    </source>
</evidence>
<dbReference type="PANTHER" id="PTHR11360">
    <property type="entry name" value="MONOCARBOXYLATE TRANSPORTER"/>
    <property type="match status" value="1"/>
</dbReference>
<dbReference type="EMBL" id="CAEY01001378">
    <property type="status" value="NOT_ANNOTATED_CDS"/>
    <property type="molecule type" value="Genomic_DNA"/>
</dbReference>
<dbReference type="Gene3D" id="1.20.1250.20">
    <property type="entry name" value="MFS general substrate transporter like domains"/>
    <property type="match status" value="1"/>
</dbReference>
<keyword evidence="3" id="KW-0472">Membrane</keyword>
<dbReference type="Pfam" id="PF07690">
    <property type="entry name" value="MFS_1"/>
    <property type="match status" value="1"/>
</dbReference>
<keyword evidence="6" id="KW-1185">Reference proteome</keyword>
<feature type="transmembrane region" description="Helical" evidence="3">
    <location>
        <begin position="268"/>
        <end position="286"/>
    </location>
</feature>
<evidence type="ECO:0000256" key="3">
    <source>
        <dbReference type="SAM" id="Phobius"/>
    </source>
</evidence>
<dbReference type="PROSITE" id="PS50850">
    <property type="entry name" value="MFS"/>
    <property type="match status" value="1"/>
</dbReference>
<proteinExistence type="predicted"/>
<feature type="region of interest" description="Disordered" evidence="2">
    <location>
        <begin position="909"/>
        <end position="932"/>
    </location>
</feature>
<evidence type="ECO:0000259" key="4">
    <source>
        <dbReference type="PROSITE" id="PS50850"/>
    </source>
</evidence>
<feature type="domain" description="Major facilitator superfamily (MFS) profile" evidence="4">
    <location>
        <begin position="108"/>
        <end position="542"/>
    </location>
</feature>
<evidence type="ECO:0000256" key="1">
    <source>
        <dbReference type="ARBA" id="ARBA00004141"/>
    </source>
</evidence>
<feature type="transmembrane region" description="Helical" evidence="3">
    <location>
        <begin position="394"/>
        <end position="417"/>
    </location>
</feature>
<organism evidence="5 6">
    <name type="scientific">Tetranychus urticae</name>
    <name type="common">Two-spotted spider mite</name>
    <dbReference type="NCBI Taxonomy" id="32264"/>
    <lineage>
        <taxon>Eukaryota</taxon>
        <taxon>Metazoa</taxon>
        <taxon>Ecdysozoa</taxon>
        <taxon>Arthropoda</taxon>
        <taxon>Chelicerata</taxon>
        <taxon>Arachnida</taxon>
        <taxon>Acari</taxon>
        <taxon>Acariformes</taxon>
        <taxon>Trombidiformes</taxon>
        <taxon>Prostigmata</taxon>
        <taxon>Eleutherengona</taxon>
        <taxon>Raphignathae</taxon>
        <taxon>Tetranychoidea</taxon>
        <taxon>Tetranychidae</taxon>
        <taxon>Tetranychus</taxon>
    </lineage>
</organism>
<dbReference type="GO" id="GO:0022857">
    <property type="term" value="F:transmembrane transporter activity"/>
    <property type="evidence" value="ECO:0007669"/>
    <property type="project" value="InterPro"/>
</dbReference>
<feature type="transmembrane region" description="Helical" evidence="3">
    <location>
        <begin position="429"/>
        <end position="448"/>
    </location>
</feature>
<feature type="transmembrane region" description="Helical" evidence="3">
    <location>
        <begin position="361"/>
        <end position="382"/>
    </location>
</feature>
<dbReference type="PANTHER" id="PTHR11360:SF251">
    <property type="entry name" value="MAJOR FACILITATOR SUPERFAMILY (MFS) PROFILE DOMAIN-CONTAINING PROTEIN"/>
    <property type="match status" value="1"/>
</dbReference>
<feature type="transmembrane region" description="Helical" evidence="3">
    <location>
        <begin position="519"/>
        <end position="537"/>
    </location>
</feature>
<name>T1K3E6_TETUR</name>
<comment type="subcellular location">
    <subcellularLocation>
        <location evidence="1">Membrane</location>
        <topology evidence="1">Multi-pass membrane protein</topology>
    </subcellularLocation>
</comment>
<dbReference type="AlphaFoldDB" id="T1K3E6"/>
<reference evidence="5" key="2">
    <citation type="submission" date="2015-06" db="UniProtKB">
        <authorList>
            <consortium name="EnsemblMetazoa"/>
        </authorList>
    </citation>
    <scope>IDENTIFICATION</scope>
</reference>
<dbReference type="InterPro" id="IPR011701">
    <property type="entry name" value="MFS"/>
</dbReference>
<dbReference type="InterPro" id="IPR050327">
    <property type="entry name" value="Proton-linked_MCT"/>
</dbReference>
<dbReference type="GO" id="GO:0016020">
    <property type="term" value="C:membrane"/>
    <property type="evidence" value="ECO:0007669"/>
    <property type="project" value="UniProtKB-SubCell"/>
</dbReference>
<dbReference type="SUPFAM" id="SSF103473">
    <property type="entry name" value="MFS general substrate transporter"/>
    <property type="match status" value="1"/>
</dbReference>
<feature type="transmembrane region" description="Helical" evidence="3">
    <location>
        <begin position="107"/>
        <end position="126"/>
    </location>
</feature>
<sequence length="1071" mass="116784">MAMKRQSFMNNGRSINGADLLSGYHHIQPFANHTFTYGSSYARGHDAAVLATSLHWNRDIKSTATINRSPSSSNNLVGSANGINKTFSPDNPMIRTIGQHYYPEGGWGWIISVCSSLCYFITSALFPSHSFLILDIMRTFKPDEGILAAVLIGAFSTMVTLIFSPIIIALCRRKSIRLTAVVGGLVTALGCLFTSFATQFHQLLISYGLFIGIGVSMLRDTSVIMIGQYFKKRREFVEIFVNTGNGLGIALMPIFLSFCIKSQSWRTGFQSLALVAFINFFIGVLYRPASLYHPQRRAILHLKSLQKKSRHREAAQGLYNGNLNANINATNGLGPSAGSVSGHHKPAYFDFSILKSKTIRILLSGTCISAFGLWTPIFLLAYHGEKAGMAYSALLGLQTFLGLGIVLGTVAFGLIVVKNSVDCMIARQYLCQASSLMISASLLAFSALDDYSGYLLFVWIYGFFLGGYTYSLKMYVYEKVKARNFNRAWSFVQCIQSVPIMVGVPITGFISEYYGNKSGFFLSSFCTAFGALTLFLIDGTKRPYDDKHKISGMSPERTYGFTAPGVALDQYESSPIPYGGPDTRIYIDPLVFTGRPLIPGPNGTENLAQVNFTALKALSAATAMSNQHPHMTHSSLLSPIGSGRTAVGPCGELYSTINQRPCGPTVFNAAASLTSNGQTTSTSVSGTTTAAAAAAAAAAAVAAASAELTCISEEVFMENLLDEYCPPECINPCSRHEDKYLILSDINKAHQQDKCRLNDATHNNVSSFGKHAVRSSDLTGNFHHDVPHNGRFTFASCLNSELNEFNSNYQCRENSNTKLQQVQRRASLPIINNTNTGYLGELGIGQNGEDSSTNDEGLTNKLATMKDNIDGFIGDLLNSKMSSAAKMHSENQVQDCCDVTNLNDGVPRWRSASESTGYVADEGGSDDSDSNHDRLINRCSGCLRFVHEQSIGRTEKVDSPETPLINNQQFQQHHYQQHSNHSQHQNQVQSFNQTFEPPTAPMVLNSTANLTPTTATVSPSAAPSATETKVNSFIAQELTNETTAHLTTKEHKINEYDVNGTSGFNDDLAKE</sequence>